<keyword evidence="10" id="KW-0393">Immunoglobulin domain</keyword>
<gene>
    <name evidence="15" type="ORF">XNOV1_A039951</name>
</gene>
<feature type="signal peptide" evidence="13">
    <location>
        <begin position="1"/>
        <end position="22"/>
    </location>
</feature>
<dbReference type="InterPro" id="IPR013106">
    <property type="entry name" value="Ig_V-set"/>
</dbReference>
<keyword evidence="2" id="KW-1003">Cell membrane</keyword>
<evidence type="ECO:0000313" key="15">
    <source>
        <dbReference type="EMBL" id="CAJ1081728.1"/>
    </source>
</evidence>
<feature type="domain" description="Ig-like" evidence="14">
    <location>
        <begin position="222"/>
        <end position="305"/>
    </location>
</feature>
<sequence>MDKCSLFLFILILPWTFDRGDAKVCTFMENCILPCTFERGSEIVIHWIQQPNTAVHSYYHGKNQLDRQHPRFKGRTALFMDQISTGNASLMLTVVTPADEGKYKCYTSTISGNKELFVDLSVEAPPREVIVKQEGNRISCSSEGIFPRPELTWSSSSPSSLTPDTPTVLPTEQQLYNISSFLTVSDSVSDLDYSCTISSGRSKKTATLYKKTSTSTSDTETTIPCTSLNISPKSLAWSFNHSENILTQNPADTTFKVSEKWKDHVKDVSETGSLILKALTSDQDGVYTCELSTAEEIHIQSTVLTVQESQGSLHAAGTAVGVVVALLLLVFGGALIYKFRNHIPIFSKKKRPSSANNGRELEVQNLKSNNEGGETV</sequence>
<evidence type="ECO:0000256" key="5">
    <source>
        <dbReference type="ARBA" id="ARBA00022989"/>
    </source>
</evidence>
<dbReference type="GO" id="GO:0007166">
    <property type="term" value="P:cell surface receptor signaling pathway"/>
    <property type="evidence" value="ECO:0007669"/>
    <property type="project" value="TreeGrafter"/>
</dbReference>
<dbReference type="SMART" id="SM00406">
    <property type="entry name" value="IGv"/>
    <property type="match status" value="2"/>
</dbReference>
<feature type="transmembrane region" description="Helical" evidence="12">
    <location>
        <begin position="315"/>
        <end position="339"/>
    </location>
</feature>
<evidence type="ECO:0000256" key="1">
    <source>
        <dbReference type="ARBA" id="ARBA00004251"/>
    </source>
</evidence>
<evidence type="ECO:0000256" key="2">
    <source>
        <dbReference type="ARBA" id="ARBA00022475"/>
    </source>
</evidence>
<accession>A0AAV1HAK9</accession>
<keyword evidence="7" id="KW-1015">Disulfide bond</keyword>
<dbReference type="GO" id="GO:0071222">
    <property type="term" value="P:cellular response to lipopolysaccharide"/>
    <property type="evidence" value="ECO:0007669"/>
    <property type="project" value="TreeGrafter"/>
</dbReference>
<dbReference type="InterPro" id="IPR051713">
    <property type="entry name" value="T-cell_Activation_Regulation"/>
</dbReference>
<dbReference type="GO" id="GO:0042102">
    <property type="term" value="P:positive regulation of T cell proliferation"/>
    <property type="evidence" value="ECO:0007669"/>
    <property type="project" value="TreeGrafter"/>
</dbReference>
<feature type="compositionally biased region" description="Polar residues" evidence="11">
    <location>
        <begin position="365"/>
        <end position="376"/>
    </location>
</feature>
<dbReference type="GO" id="GO:0006955">
    <property type="term" value="P:immune response"/>
    <property type="evidence" value="ECO:0007669"/>
    <property type="project" value="TreeGrafter"/>
</dbReference>
<keyword evidence="9" id="KW-0325">Glycoprotein</keyword>
<evidence type="ECO:0000256" key="13">
    <source>
        <dbReference type="SAM" id="SignalP"/>
    </source>
</evidence>
<dbReference type="GO" id="GO:0031295">
    <property type="term" value="P:T cell costimulation"/>
    <property type="evidence" value="ECO:0007669"/>
    <property type="project" value="TreeGrafter"/>
</dbReference>
<feature type="domain" description="Ig-like" evidence="14">
    <location>
        <begin position="125"/>
        <end position="207"/>
    </location>
</feature>
<feature type="region of interest" description="Disordered" evidence="11">
    <location>
        <begin position="350"/>
        <end position="376"/>
    </location>
</feature>
<dbReference type="InterPro" id="IPR003599">
    <property type="entry name" value="Ig_sub"/>
</dbReference>
<proteinExistence type="predicted"/>
<dbReference type="PANTHER" id="PTHR25466:SF14">
    <property type="entry name" value="BUTYROPHILIN SUBFAMILY 2 MEMBER A2-LIKE-RELATED"/>
    <property type="match status" value="1"/>
</dbReference>
<organism evidence="15 16">
    <name type="scientific">Xyrichtys novacula</name>
    <name type="common">Pearly razorfish</name>
    <name type="synonym">Hemipteronotus novacula</name>
    <dbReference type="NCBI Taxonomy" id="13765"/>
    <lineage>
        <taxon>Eukaryota</taxon>
        <taxon>Metazoa</taxon>
        <taxon>Chordata</taxon>
        <taxon>Craniata</taxon>
        <taxon>Vertebrata</taxon>
        <taxon>Euteleostomi</taxon>
        <taxon>Actinopterygii</taxon>
        <taxon>Neopterygii</taxon>
        <taxon>Teleostei</taxon>
        <taxon>Neoteleostei</taxon>
        <taxon>Acanthomorphata</taxon>
        <taxon>Eupercaria</taxon>
        <taxon>Labriformes</taxon>
        <taxon>Labridae</taxon>
        <taxon>Xyrichtys</taxon>
    </lineage>
</organism>
<dbReference type="InterPro" id="IPR053896">
    <property type="entry name" value="BTN3A2-like_Ig-C"/>
</dbReference>
<evidence type="ECO:0000256" key="4">
    <source>
        <dbReference type="ARBA" id="ARBA00022729"/>
    </source>
</evidence>
<keyword evidence="6 12" id="KW-0472">Membrane</keyword>
<evidence type="ECO:0000256" key="8">
    <source>
        <dbReference type="ARBA" id="ARBA00023170"/>
    </source>
</evidence>
<dbReference type="AlphaFoldDB" id="A0AAV1HAK9"/>
<keyword evidence="4 13" id="KW-0732">Signal</keyword>
<name>A0AAV1HAK9_XYRNO</name>
<evidence type="ECO:0000256" key="6">
    <source>
        <dbReference type="ARBA" id="ARBA00023136"/>
    </source>
</evidence>
<dbReference type="SUPFAM" id="SSF48726">
    <property type="entry name" value="Immunoglobulin"/>
    <property type="match status" value="3"/>
</dbReference>
<reference evidence="15" key="1">
    <citation type="submission" date="2023-08" db="EMBL/GenBank/DDBJ databases">
        <authorList>
            <person name="Alioto T."/>
            <person name="Alioto T."/>
            <person name="Gomez Garrido J."/>
        </authorList>
    </citation>
    <scope>NUCLEOTIDE SEQUENCE</scope>
</reference>
<dbReference type="Pfam" id="PF07686">
    <property type="entry name" value="V-set"/>
    <property type="match status" value="1"/>
</dbReference>
<keyword evidence="5 12" id="KW-1133">Transmembrane helix</keyword>
<dbReference type="InterPro" id="IPR013783">
    <property type="entry name" value="Ig-like_fold"/>
</dbReference>
<feature type="chain" id="PRO_5043830339" evidence="13">
    <location>
        <begin position="23"/>
        <end position="376"/>
    </location>
</feature>
<dbReference type="PANTHER" id="PTHR25466">
    <property type="entry name" value="T-LYMPHOCYTE ACTIVATION ANTIGEN"/>
    <property type="match status" value="1"/>
</dbReference>
<evidence type="ECO:0000256" key="9">
    <source>
        <dbReference type="ARBA" id="ARBA00023180"/>
    </source>
</evidence>
<evidence type="ECO:0000256" key="10">
    <source>
        <dbReference type="ARBA" id="ARBA00023319"/>
    </source>
</evidence>
<dbReference type="Gene3D" id="2.60.40.10">
    <property type="entry name" value="Immunoglobulins"/>
    <property type="match status" value="3"/>
</dbReference>
<dbReference type="SMART" id="SM00409">
    <property type="entry name" value="IG"/>
    <property type="match status" value="2"/>
</dbReference>
<keyword evidence="8" id="KW-0675">Receptor</keyword>
<evidence type="ECO:0000256" key="12">
    <source>
        <dbReference type="SAM" id="Phobius"/>
    </source>
</evidence>
<dbReference type="FunFam" id="2.60.40.10:FF:000142">
    <property type="entry name" value="V-set domain-containing T-cell activation inhibitor 1"/>
    <property type="match status" value="1"/>
</dbReference>
<evidence type="ECO:0000256" key="3">
    <source>
        <dbReference type="ARBA" id="ARBA00022692"/>
    </source>
</evidence>
<evidence type="ECO:0000313" key="16">
    <source>
        <dbReference type="Proteomes" id="UP001178508"/>
    </source>
</evidence>
<dbReference type="GO" id="GO:0009897">
    <property type="term" value="C:external side of plasma membrane"/>
    <property type="evidence" value="ECO:0007669"/>
    <property type="project" value="TreeGrafter"/>
</dbReference>
<evidence type="ECO:0000259" key="14">
    <source>
        <dbReference type="PROSITE" id="PS50835"/>
    </source>
</evidence>
<protein>
    <submittedName>
        <fullName evidence="15">CD276 antigen-like</fullName>
    </submittedName>
</protein>
<dbReference type="Proteomes" id="UP001178508">
    <property type="component" value="Chromosome 20"/>
</dbReference>
<comment type="subcellular location">
    <subcellularLocation>
        <location evidence="1">Cell membrane</location>
        <topology evidence="1">Single-pass type I membrane protein</topology>
    </subcellularLocation>
</comment>
<evidence type="ECO:0000256" key="11">
    <source>
        <dbReference type="SAM" id="MobiDB-lite"/>
    </source>
</evidence>
<keyword evidence="16" id="KW-1185">Reference proteome</keyword>
<keyword evidence="3 12" id="KW-0812">Transmembrane</keyword>
<dbReference type="EMBL" id="OY660883">
    <property type="protein sequence ID" value="CAJ1081728.1"/>
    <property type="molecule type" value="Genomic_DNA"/>
</dbReference>
<dbReference type="PROSITE" id="PS50835">
    <property type="entry name" value="IG_LIKE"/>
    <property type="match status" value="3"/>
</dbReference>
<dbReference type="InterPro" id="IPR036179">
    <property type="entry name" value="Ig-like_dom_sf"/>
</dbReference>
<dbReference type="InterPro" id="IPR007110">
    <property type="entry name" value="Ig-like_dom"/>
</dbReference>
<dbReference type="GO" id="GO:0042130">
    <property type="term" value="P:negative regulation of T cell proliferation"/>
    <property type="evidence" value="ECO:0007669"/>
    <property type="project" value="TreeGrafter"/>
</dbReference>
<evidence type="ECO:0000256" key="7">
    <source>
        <dbReference type="ARBA" id="ARBA00023157"/>
    </source>
</evidence>
<dbReference type="Pfam" id="PF22705">
    <property type="entry name" value="C2-set_3"/>
    <property type="match status" value="1"/>
</dbReference>
<feature type="domain" description="Ig-like" evidence="14">
    <location>
        <begin position="33"/>
        <end position="121"/>
    </location>
</feature>